<dbReference type="PANTHER" id="PTHR21599">
    <property type="entry name" value="GLYCERATE KINASE"/>
    <property type="match status" value="1"/>
</dbReference>
<dbReference type="PANTHER" id="PTHR21599:SF0">
    <property type="entry name" value="GLYCERATE KINASE"/>
    <property type="match status" value="1"/>
</dbReference>
<comment type="caution">
    <text evidence="5">The sequence shown here is derived from an EMBL/GenBank/DDBJ whole genome shotgun (WGS) entry which is preliminary data.</text>
</comment>
<dbReference type="InterPro" id="IPR036129">
    <property type="entry name" value="Glycerate_kinase_sf"/>
</dbReference>
<dbReference type="OMA" id="AYIECAQ"/>
<dbReference type="EMBL" id="LNZG01000011">
    <property type="protein sequence ID" value="ODA90555.1"/>
    <property type="molecule type" value="Genomic_DNA"/>
</dbReference>
<dbReference type="AlphaFoldDB" id="A0A1E2SL06"/>
<dbReference type="Gene3D" id="3.90.1510.10">
    <property type="entry name" value="Glycerate kinase, domain 2"/>
    <property type="match status" value="1"/>
</dbReference>
<evidence type="ECO:0000313" key="6">
    <source>
        <dbReference type="Proteomes" id="UP000094426"/>
    </source>
</evidence>
<dbReference type="NCBIfam" id="TIGR00045">
    <property type="entry name" value="glycerate kinase"/>
    <property type="match status" value="1"/>
</dbReference>
<dbReference type="RefSeq" id="WP_011185606.1">
    <property type="nucleotide sequence ID" value="NZ_LNZG01000011.1"/>
</dbReference>
<keyword evidence="3 4" id="KW-0418">Kinase</keyword>
<dbReference type="SUPFAM" id="SSF110738">
    <property type="entry name" value="Glycerate kinase I"/>
    <property type="match status" value="1"/>
</dbReference>
<accession>A0A1E2SL06</accession>
<evidence type="ECO:0000256" key="1">
    <source>
        <dbReference type="ARBA" id="ARBA00006284"/>
    </source>
</evidence>
<evidence type="ECO:0000313" key="5">
    <source>
        <dbReference type="EMBL" id="ODA90555.1"/>
    </source>
</evidence>
<dbReference type="GO" id="GO:0031388">
    <property type="term" value="P:organic acid phosphorylation"/>
    <property type="evidence" value="ECO:0007669"/>
    <property type="project" value="UniProtKB-UniRule"/>
</dbReference>
<reference evidence="5 6" key="1">
    <citation type="submission" date="2015-11" db="EMBL/GenBank/DDBJ databases">
        <authorList>
            <person name="Zhang Y."/>
            <person name="Guo Z."/>
        </authorList>
    </citation>
    <scope>NUCLEOTIDE SEQUENCE [LARGE SCALE GENOMIC DNA]</scope>
    <source>
        <strain evidence="6">gdw1</strain>
    </source>
</reference>
<evidence type="ECO:0000256" key="3">
    <source>
        <dbReference type="ARBA" id="ARBA00022777"/>
    </source>
</evidence>
<name>A0A1E2SL06_LEIXY</name>
<dbReference type="Gene3D" id="3.40.50.10350">
    <property type="entry name" value="Glycerate kinase, domain 1"/>
    <property type="match status" value="1"/>
</dbReference>
<organism evidence="5 6">
    <name type="scientific">Leifsonia xyli subsp. xyli</name>
    <dbReference type="NCBI Taxonomy" id="59736"/>
    <lineage>
        <taxon>Bacteria</taxon>
        <taxon>Bacillati</taxon>
        <taxon>Actinomycetota</taxon>
        <taxon>Actinomycetes</taxon>
        <taxon>Micrococcales</taxon>
        <taxon>Microbacteriaceae</taxon>
        <taxon>Leifsonia</taxon>
    </lineage>
</organism>
<dbReference type="OrthoDB" id="9774290at2"/>
<protein>
    <submittedName>
        <fullName evidence="5">Glycerate kinase</fullName>
    </submittedName>
</protein>
<dbReference type="PIRSF" id="PIRSF006078">
    <property type="entry name" value="GlxK"/>
    <property type="match status" value="1"/>
</dbReference>
<comment type="similarity">
    <text evidence="1 4">Belongs to the glycerate kinase type-1 family.</text>
</comment>
<evidence type="ECO:0000256" key="2">
    <source>
        <dbReference type="ARBA" id="ARBA00022679"/>
    </source>
</evidence>
<keyword evidence="2 4" id="KW-0808">Transferase</keyword>
<dbReference type="InterPro" id="IPR018193">
    <property type="entry name" value="Glyc_kinase_flavodox-like_fold"/>
</dbReference>
<evidence type="ECO:0000256" key="4">
    <source>
        <dbReference type="PIRNR" id="PIRNR006078"/>
    </source>
</evidence>
<dbReference type="InterPro" id="IPR004381">
    <property type="entry name" value="Glycerate_kinase"/>
</dbReference>
<sequence length="380" mass="38119">MSRPLRIVVAPDSFKGTADAAAIARALAGGWLSARPQDDLALRPMADGGEGTVAAFAAAVPGARTRTVIVDGPDDRPVKAHWVHLPASAGRPGGTAVIEVAETSGIGLLDPLRPHDAHTRGLGQAIAASLDAGVSQLLIGLGGSASSDGGAGALAALGAQLLTLTGTDIPAGNRGLRELARLDLAELRALPPGGVRLLGDVRSPLLGPDGAAAVFGPQKGATAAEAGQLEANLRRLRDSAARSHPAAVPLSRLPGAGAAGGTGFGLLLWGASLVSGSAEIAERIGLDAALKDADLVITGEGRYDRQTARGKVASHVTALAAAQNTPVALVARLIEAPTTAFAHRIELAGLAGSAQESHTRPLHWCHQAGAILAGQVGRRG</sequence>
<gene>
    <name evidence="5" type="ORF">ATY41_09970</name>
</gene>
<dbReference type="InterPro" id="IPR018197">
    <property type="entry name" value="Glycerate_kinase_RE-like"/>
</dbReference>
<dbReference type="GO" id="GO:0008887">
    <property type="term" value="F:glycerate kinase activity"/>
    <property type="evidence" value="ECO:0007669"/>
    <property type="project" value="UniProtKB-UniRule"/>
</dbReference>
<proteinExistence type="inferred from homology"/>
<dbReference type="Proteomes" id="UP000094426">
    <property type="component" value="Unassembled WGS sequence"/>
</dbReference>
<dbReference type="Pfam" id="PF02595">
    <property type="entry name" value="Gly_kinase"/>
    <property type="match status" value="1"/>
</dbReference>